<comment type="caution">
    <text evidence="4">The sequence shown here is derived from an EMBL/GenBank/DDBJ whole genome shotgun (WGS) entry which is preliminary data.</text>
</comment>
<keyword evidence="5" id="KW-1185">Reference proteome</keyword>
<dbReference type="Proteomes" id="UP000537130">
    <property type="component" value="Unassembled WGS sequence"/>
</dbReference>
<dbReference type="InterPro" id="IPR002347">
    <property type="entry name" value="SDR_fam"/>
</dbReference>
<organism evidence="4 5">
    <name type="scientific">Litorivivens lipolytica</name>
    <dbReference type="NCBI Taxonomy" id="1524264"/>
    <lineage>
        <taxon>Bacteria</taxon>
        <taxon>Pseudomonadati</taxon>
        <taxon>Pseudomonadota</taxon>
        <taxon>Gammaproteobacteria</taxon>
        <taxon>Litorivivens</taxon>
    </lineage>
</organism>
<dbReference type="PROSITE" id="PS00061">
    <property type="entry name" value="ADH_SHORT"/>
    <property type="match status" value="1"/>
</dbReference>
<evidence type="ECO:0008006" key="6">
    <source>
        <dbReference type="Google" id="ProtNLM"/>
    </source>
</evidence>
<dbReference type="PANTHER" id="PTHR44196">
    <property type="entry name" value="DEHYDROGENASE/REDUCTASE SDR FAMILY MEMBER 7B"/>
    <property type="match status" value="1"/>
</dbReference>
<dbReference type="PRINTS" id="PR00081">
    <property type="entry name" value="GDHRDH"/>
</dbReference>
<dbReference type="AlphaFoldDB" id="A0A7W4Z7S3"/>
<dbReference type="SUPFAM" id="SSF51735">
    <property type="entry name" value="NAD(P)-binding Rossmann-fold domains"/>
    <property type="match status" value="1"/>
</dbReference>
<dbReference type="PANTHER" id="PTHR44196:SF2">
    <property type="entry name" value="SHORT-CHAIN DEHYDROGENASE-RELATED"/>
    <property type="match status" value="1"/>
</dbReference>
<dbReference type="Pfam" id="PF00106">
    <property type="entry name" value="adh_short"/>
    <property type="match status" value="1"/>
</dbReference>
<dbReference type="RefSeq" id="WP_183411111.1">
    <property type="nucleotide sequence ID" value="NZ_JACHWY010000003.1"/>
</dbReference>
<name>A0A7W4Z7S3_9GAMM</name>
<dbReference type="InterPro" id="IPR036291">
    <property type="entry name" value="NAD(P)-bd_dom_sf"/>
</dbReference>
<sequence length="243" mass="26210">MGEKAIALVTGASSGLGAEFCRQLAPRCRKMILVGRRRELLDEVAASLQAQGLETVVIAEDLTTELGVTEVVEKIRQQGPVTILVNNAGFGTYGSFVETDFDLQQKMVDLHISTTLRLTRAVIPFMKEAGGGAIINLSSLGAFFHMKDCAVYGASKLFLNSFSESLQQEVASDNIRLQALCPGFTHTDFHGRDEFTGFDKSATPESMWMSVDAVVSESLQALDDGGPVVFVAGENNRALVQSN</sequence>
<comment type="similarity">
    <text evidence="1 3">Belongs to the short-chain dehydrogenases/reductases (SDR) family.</text>
</comment>
<evidence type="ECO:0000256" key="2">
    <source>
        <dbReference type="ARBA" id="ARBA00023002"/>
    </source>
</evidence>
<dbReference type="InterPro" id="IPR020904">
    <property type="entry name" value="Sc_DH/Rdtase_CS"/>
</dbReference>
<dbReference type="Gene3D" id="3.40.50.720">
    <property type="entry name" value="NAD(P)-binding Rossmann-like Domain"/>
    <property type="match status" value="1"/>
</dbReference>
<evidence type="ECO:0000256" key="3">
    <source>
        <dbReference type="RuleBase" id="RU000363"/>
    </source>
</evidence>
<accession>A0A7W4Z7S3</accession>
<reference evidence="4 5" key="1">
    <citation type="submission" date="2020-08" db="EMBL/GenBank/DDBJ databases">
        <title>Genomic Encyclopedia of Type Strains, Phase III (KMG-III): the genomes of soil and plant-associated and newly described type strains.</title>
        <authorList>
            <person name="Whitman W."/>
        </authorList>
    </citation>
    <scope>NUCLEOTIDE SEQUENCE [LARGE SCALE GENOMIC DNA]</scope>
    <source>
        <strain evidence="4 5">CECT 8654</strain>
    </source>
</reference>
<dbReference type="PIRSF" id="PIRSF000126">
    <property type="entry name" value="11-beta-HSD1"/>
    <property type="match status" value="1"/>
</dbReference>
<evidence type="ECO:0000256" key="1">
    <source>
        <dbReference type="ARBA" id="ARBA00006484"/>
    </source>
</evidence>
<evidence type="ECO:0000313" key="5">
    <source>
        <dbReference type="Proteomes" id="UP000537130"/>
    </source>
</evidence>
<dbReference type="GO" id="GO:0016020">
    <property type="term" value="C:membrane"/>
    <property type="evidence" value="ECO:0007669"/>
    <property type="project" value="TreeGrafter"/>
</dbReference>
<keyword evidence="2" id="KW-0560">Oxidoreductase</keyword>
<evidence type="ECO:0000313" key="4">
    <source>
        <dbReference type="EMBL" id="MBB3048320.1"/>
    </source>
</evidence>
<dbReference type="GO" id="GO:0016491">
    <property type="term" value="F:oxidoreductase activity"/>
    <property type="evidence" value="ECO:0007669"/>
    <property type="project" value="UniProtKB-KW"/>
</dbReference>
<proteinExistence type="inferred from homology"/>
<dbReference type="CDD" id="cd05233">
    <property type="entry name" value="SDR_c"/>
    <property type="match status" value="1"/>
</dbReference>
<dbReference type="PRINTS" id="PR00080">
    <property type="entry name" value="SDRFAMILY"/>
</dbReference>
<gene>
    <name evidence="4" type="ORF">FHR99_002594</name>
</gene>
<protein>
    <recommendedName>
        <fullName evidence="6">Short-chain dehydrogenase</fullName>
    </recommendedName>
</protein>
<dbReference type="EMBL" id="JACHWY010000003">
    <property type="protein sequence ID" value="MBB3048320.1"/>
    <property type="molecule type" value="Genomic_DNA"/>
</dbReference>